<reference evidence="2 3" key="1">
    <citation type="submission" date="2016-10" db="EMBL/GenBank/DDBJ databases">
        <authorList>
            <person name="de Groot N.N."/>
        </authorList>
    </citation>
    <scope>NUCLEOTIDE SEQUENCE [LARGE SCALE GENOMIC DNA]</scope>
    <source>
        <strain evidence="2 3">MP1X4</strain>
    </source>
</reference>
<gene>
    <name evidence="2" type="ORF">SAMN05216490_3554</name>
</gene>
<protein>
    <submittedName>
        <fullName evidence="2">PKD domain-containing protein</fullName>
    </submittedName>
</protein>
<dbReference type="Pfam" id="PF18911">
    <property type="entry name" value="PKD_4"/>
    <property type="match status" value="1"/>
</dbReference>
<dbReference type="Proteomes" id="UP000199679">
    <property type="component" value="Chromosome I"/>
</dbReference>
<evidence type="ECO:0000259" key="1">
    <source>
        <dbReference type="PROSITE" id="PS50093"/>
    </source>
</evidence>
<dbReference type="RefSeq" id="WP_091375882.1">
    <property type="nucleotide sequence ID" value="NZ_LT629740.1"/>
</dbReference>
<dbReference type="AlphaFoldDB" id="A0A1H2AIY6"/>
<evidence type="ECO:0000313" key="3">
    <source>
        <dbReference type="Proteomes" id="UP000199679"/>
    </source>
</evidence>
<dbReference type="OrthoDB" id="610082at2"/>
<accession>A0A1H2AIY6</accession>
<dbReference type="Gene3D" id="2.60.40.10">
    <property type="entry name" value="Immunoglobulins"/>
    <property type="match status" value="1"/>
</dbReference>
<dbReference type="CDD" id="cd00146">
    <property type="entry name" value="PKD"/>
    <property type="match status" value="1"/>
</dbReference>
<sequence>MRKNLLFITIAIFSLAACKRDDIGKASFSTSKNSYYLTEAVSFINTSTSAKSYSWEFGDGTYSTDQSPQHAYAKAGVYTIRLNVNGSSTITRSVTVHNGTASYQIRNLTDYDIPLVSYGIDGSNNLMNFTNVGTTVSGTTDTIFTTNSQVYVGGTLPNDSTFVVVPVYTIKPLSNNVLVIDNNTQIYVNAIPNKGDVDQFSQLKTNSIKRKLAPKTDAVKQTVQ</sequence>
<dbReference type="InterPro" id="IPR013783">
    <property type="entry name" value="Ig-like_fold"/>
</dbReference>
<evidence type="ECO:0000313" key="2">
    <source>
        <dbReference type="EMBL" id="SDT45787.1"/>
    </source>
</evidence>
<dbReference type="SMART" id="SM00089">
    <property type="entry name" value="PKD"/>
    <property type="match status" value="1"/>
</dbReference>
<proteinExistence type="predicted"/>
<keyword evidence="3" id="KW-1185">Reference proteome</keyword>
<name>A0A1H2AIY6_MUCMA</name>
<feature type="domain" description="PKD" evidence="1">
    <location>
        <begin position="52"/>
        <end position="96"/>
    </location>
</feature>
<dbReference type="STRING" id="652787.SAMN05216490_3554"/>
<dbReference type="SUPFAM" id="SSF49299">
    <property type="entry name" value="PKD domain"/>
    <property type="match status" value="1"/>
</dbReference>
<dbReference type="PROSITE" id="PS50093">
    <property type="entry name" value="PKD"/>
    <property type="match status" value="1"/>
</dbReference>
<dbReference type="InterPro" id="IPR035986">
    <property type="entry name" value="PKD_dom_sf"/>
</dbReference>
<dbReference type="EMBL" id="LT629740">
    <property type="protein sequence ID" value="SDT45787.1"/>
    <property type="molecule type" value="Genomic_DNA"/>
</dbReference>
<dbReference type="InterPro" id="IPR022409">
    <property type="entry name" value="PKD/Chitinase_dom"/>
</dbReference>
<dbReference type="InterPro" id="IPR000601">
    <property type="entry name" value="PKD_dom"/>
</dbReference>
<organism evidence="2 3">
    <name type="scientific">Mucilaginibacter mallensis</name>
    <dbReference type="NCBI Taxonomy" id="652787"/>
    <lineage>
        <taxon>Bacteria</taxon>
        <taxon>Pseudomonadati</taxon>
        <taxon>Bacteroidota</taxon>
        <taxon>Sphingobacteriia</taxon>
        <taxon>Sphingobacteriales</taxon>
        <taxon>Sphingobacteriaceae</taxon>
        <taxon>Mucilaginibacter</taxon>
    </lineage>
</organism>
<dbReference type="PROSITE" id="PS51257">
    <property type="entry name" value="PROKAR_LIPOPROTEIN"/>
    <property type="match status" value="1"/>
</dbReference>